<sequence>MWYHRYLGFVAYYSVLVTSAFITSVIVGFFFCAACVALLRLRPPDRATYVLLLNGLIAHLLSVGATSYTHGYLGVTHNPGTDVGCKVGRFFDELGTYALSFHFLYLILIRLFGEAVSQRTGRTPVAAAGYAAALSWLVGIFVAIPAASPAVALRRHSTVPMQCVTPLSYSAMDMTLKVCFATALPMLVLLALVVEAASRSSDARFWSLVKRIVAFYVYSALVHAPYLTVRVVRAILIPDDFPSVLDYVESFGQTLCLSRLGAWPLFLFLFASSRPISAGNEIIDRLLEILSERYEWWRQWRRSAADRERTERERARSRSLENWSRLLAKLRAACRNQRPVSVSVNVGEAAWPAVGGEMPCHAMSTLGEDGGGRPAAARGERSEEAGEGAGVAHAEEEGEASTPASRPAEEGEAPAPRPAGDEDAASPATRSVAVGTGEAGEPELRVSSGTASAGGVAVCLESSC</sequence>
<feature type="transmembrane region" description="Helical" evidence="2">
    <location>
        <begin position="174"/>
        <end position="194"/>
    </location>
</feature>
<keyword evidence="4" id="KW-1185">Reference proteome</keyword>
<dbReference type="OrthoDB" id="19235at10239"/>
<keyword evidence="2" id="KW-0812">Transmembrane</keyword>
<dbReference type="EMBL" id="AF281817">
    <property type="protein sequence ID" value="AAK57123.1"/>
    <property type="molecule type" value="Genomic_DNA"/>
</dbReference>
<protein>
    <submittedName>
        <fullName evidence="3">T78</fullName>
    </submittedName>
</protein>
<dbReference type="Gene3D" id="1.20.1070.10">
    <property type="entry name" value="Rhodopsin 7-helix transmembrane proteins"/>
    <property type="match status" value="1"/>
</dbReference>
<evidence type="ECO:0000256" key="2">
    <source>
        <dbReference type="SAM" id="Phobius"/>
    </source>
</evidence>
<reference evidence="3 4" key="1">
    <citation type="journal article" date="2001" name="J. Virol.">
        <title>Analysis and characterization of the complete genome of tupaia (tree shrew) herpesvirus.</title>
        <authorList>
            <person name="Bahr U."/>
            <person name="Darai G."/>
        </authorList>
    </citation>
    <scope>NUCLEOTIDE SEQUENCE [LARGE SCALE GENOMIC DNA]</scope>
    <source>
        <strain evidence="3">2</strain>
    </source>
</reference>
<evidence type="ECO:0000256" key="1">
    <source>
        <dbReference type="SAM" id="MobiDB-lite"/>
    </source>
</evidence>
<dbReference type="KEGG" id="vg:921226"/>
<dbReference type="InterPro" id="IPR057757">
    <property type="entry name" value="UL78-like"/>
</dbReference>
<feature type="transmembrane region" description="Helical" evidence="2">
    <location>
        <begin position="125"/>
        <end position="147"/>
    </location>
</feature>
<feature type="region of interest" description="Disordered" evidence="1">
    <location>
        <begin position="361"/>
        <end position="453"/>
    </location>
</feature>
<dbReference type="Proteomes" id="UP000137095">
    <property type="component" value="Segment"/>
</dbReference>
<dbReference type="RefSeq" id="NP_116428.1">
    <property type="nucleotide sequence ID" value="NC_002794.1"/>
</dbReference>
<evidence type="ECO:0000313" key="4">
    <source>
        <dbReference type="Proteomes" id="UP000137095"/>
    </source>
</evidence>
<organismHost>
    <name type="scientific">Tupaia belangeri</name>
    <name type="common">Common tree shrew</name>
    <name type="synonym">Tupaia glis belangeri</name>
    <dbReference type="NCBI Taxonomy" id="37347"/>
</organismHost>
<dbReference type="Pfam" id="PF25707">
    <property type="entry name" value="UL78"/>
    <property type="match status" value="1"/>
</dbReference>
<feature type="transmembrane region" description="Helical" evidence="2">
    <location>
        <begin position="51"/>
        <end position="74"/>
    </location>
</feature>
<accession>Q91TL8</accession>
<feature type="transmembrane region" description="Helical" evidence="2">
    <location>
        <begin position="12"/>
        <end position="39"/>
    </location>
</feature>
<proteinExistence type="predicted"/>
<feature type="transmembrane region" description="Helical" evidence="2">
    <location>
        <begin position="215"/>
        <end position="238"/>
    </location>
</feature>
<evidence type="ECO:0000313" key="3">
    <source>
        <dbReference type="EMBL" id="AAK57123.1"/>
    </source>
</evidence>
<dbReference type="GeneID" id="921226"/>
<keyword evidence="2" id="KW-0472">Membrane</keyword>
<keyword evidence="2" id="KW-1133">Transmembrane helix</keyword>
<name>Q91TL8_TUHV1</name>
<organism evidence="3 4">
    <name type="scientific">Tupaiid herpesvirus 1 (strain 1)</name>
    <name type="common">TuHV-1</name>
    <name type="synonym">Herpesvirus tupaia (strain 1)</name>
    <dbReference type="NCBI Taxonomy" id="10397"/>
    <lineage>
        <taxon>Viruses</taxon>
        <taxon>Duplodnaviria</taxon>
        <taxon>Heunggongvirae</taxon>
        <taxon>Peploviricota</taxon>
        <taxon>Herviviricetes</taxon>
        <taxon>Herpesvirales</taxon>
        <taxon>Orthoherpesviridae</taxon>
        <taxon>Betaherpesvirinae</taxon>
        <taxon>Quwivirus</taxon>
        <taxon>Quwivirus tupaiidbeta1</taxon>
    </lineage>
</organism>
<feature type="transmembrane region" description="Helical" evidence="2">
    <location>
        <begin position="94"/>
        <end position="113"/>
    </location>
</feature>